<evidence type="ECO:0000313" key="3">
    <source>
        <dbReference type="EMBL" id="CAF4159158.1"/>
    </source>
</evidence>
<name>A0A814J814_9BILA</name>
<dbReference type="GO" id="GO:0004197">
    <property type="term" value="F:cysteine-type endopeptidase activity"/>
    <property type="evidence" value="ECO:0007669"/>
    <property type="project" value="InterPro"/>
</dbReference>
<dbReference type="InterPro" id="IPR001309">
    <property type="entry name" value="Pept_C14_p20"/>
</dbReference>
<evidence type="ECO:0000259" key="1">
    <source>
        <dbReference type="PROSITE" id="PS50208"/>
    </source>
</evidence>
<dbReference type="Proteomes" id="UP000663860">
    <property type="component" value="Unassembled WGS sequence"/>
</dbReference>
<dbReference type="SUPFAM" id="SSF52129">
    <property type="entry name" value="Caspase-like"/>
    <property type="match status" value="1"/>
</dbReference>
<dbReference type="GO" id="GO:0006508">
    <property type="term" value="P:proteolysis"/>
    <property type="evidence" value="ECO:0007669"/>
    <property type="project" value="InterPro"/>
</dbReference>
<sequence>MTTSLPILSSQRKRALVIGNNNYSRPESKLRHCINDANDFSDLLKSINFNVTLEFDLANVPMVTKIRDFSRSIVDGDLILFYFSGHGYQVKDKNFLMPIDDQEIETEEDVEDFAVCVETTMNIISKRSPSSVTLFILDCCRTYWPKKIAKTRGGADGKGLHSMEPPVGTFIQFACGPNRTACDGAENERNGLFTKHLLRHITYPNTDITQIFRSVAYDVYKESDGTQRPLSVDGILHHGHVCLNESVVDPQPKLPAHTSGNQSTEDDLNTEIRVQHQFEKDFPKSFKEIYISTWFLMLIH</sequence>
<feature type="domain" description="Caspase family p20" evidence="1">
    <location>
        <begin position="11"/>
        <end position="89"/>
    </location>
</feature>
<dbReference type="Pfam" id="PF00656">
    <property type="entry name" value="Peptidase_C14"/>
    <property type="match status" value="1"/>
</dbReference>
<comment type="caution">
    <text evidence="2">The sequence shown here is derived from an EMBL/GenBank/DDBJ whole genome shotgun (WGS) entry which is preliminary data.</text>
</comment>
<dbReference type="InterPro" id="IPR011600">
    <property type="entry name" value="Pept_C14_caspase"/>
</dbReference>
<dbReference type="InterPro" id="IPR029030">
    <property type="entry name" value="Caspase-like_dom_sf"/>
</dbReference>
<dbReference type="PANTHER" id="PTHR22576:SF37">
    <property type="entry name" value="MUCOSA-ASSOCIATED LYMPHOID TISSUE LYMPHOMA TRANSLOCATION PROTEIN 1"/>
    <property type="match status" value="1"/>
</dbReference>
<protein>
    <recommendedName>
        <fullName evidence="1">Caspase family p20 domain-containing protein</fullName>
    </recommendedName>
</protein>
<dbReference type="PANTHER" id="PTHR22576">
    <property type="entry name" value="MUCOSA ASSOCIATED LYMPHOID TISSUE LYMPHOMA TRANSLOCATION PROTEIN 1/PARACASPASE"/>
    <property type="match status" value="1"/>
</dbReference>
<dbReference type="EMBL" id="CAJOBB010006385">
    <property type="protein sequence ID" value="CAF4159158.1"/>
    <property type="molecule type" value="Genomic_DNA"/>
</dbReference>
<dbReference type="Gene3D" id="3.40.50.1460">
    <property type="match status" value="1"/>
</dbReference>
<dbReference type="AlphaFoldDB" id="A0A814J814"/>
<organism evidence="2 4">
    <name type="scientific">Adineta steineri</name>
    <dbReference type="NCBI Taxonomy" id="433720"/>
    <lineage>
        <taxon>Eukaryota</taxon>
        <taxon>Metazoa</taxon>
        <taxon>Spiralia</taxon>
        <taxon>Gnathifera</taxon>
        <taxon>Rotifera</taxon>
        <taxon>Eurotatoria</taxon>
        <taxon>Bdelloidea</taxon>
        <taxon>Adinetida</taxon>
        <taxon>Adinetidae</taxon>
        <taxon>Adineta</taxon>
    </lineage>
</organism>
<gene>
    <name evidence="2" type="ORF">IZO911_LOCUS19326</name>
    <name evidence="3" type="ORF">KXQ929_LOCUS37708</name>
</gene>
<dbReference type="Proteomes" id="UP000663868">
    <property type="component" value="Unassembled WGS sequence"/>
</dbReference>
<dbReference type="InterPro" id="IPR052039">
    <property type="entry name" value="Caspase-related_regulators"/>
</dbReference>
<dbReference type="EMBL" id="CAJNOE010000192">
    <property type="protein sequence ID" value="CAF1032406.1"/>
    <property type="molecule type" value="Genomic_DNA"/>
</dbReference>
<evidence type="ECO:0000313" key="4">
    <source>
        <dbReference type="Proteomes" id="UP000663860"/>
    </source>
</evidence>
<reference evidence="2" key="1">
    <citation type="submission" date="2021-02" db="EMBL/GenBank/DDBJ databases">
        <authorList>
            <person name="Nowell W R."/>
        </authorList>
    </citation>
    <scope>NUCLEOTIDE SEQUENCE</scope>
</reference>
<dbReference type="PROSITE" id="PS50208">
    <property type="entry name" value="CASPASE_P20"/>
    <property type="match status" value="1"/>
</dbReference>
<accession>A0A814J814</accession>
<proteinExistence type="predicted"/>
<evidence type="ECO:0000313" key="2">
    <source>
        <dbReference type="EMBL" id="CAF1032406.1"/>
    </source>
</evidence>